<dbReference type="InterPro" id="IPR036986">
    <property type="entry name" value="S4_RNA-bd_sf"/>
</dbReference>
<evidence type="ECO:0000313" key="2">
    <source>
        <dbReference type="Proteomes" id="UP000029227"/>
    </source>
</evidence>
<name>A0A090QT73_9GAMM</name>
<proteinExistence type="predicted"/>
<evidence type="ECO:0000313" key="1">
    <source>
        <dbReference type="EMBL" id="GAL04999.1"/>
    </source>
</evidence>
<dbReference type="STRING" id="754436.JCM19237_4365"/>
<reference evidence="1 2" key="1">
    <citation type="journal article" date="2014" name="Genome Announc.">
        <title>Draft Genome Sequences of Two Vibrionaceae Species, Vibrio ponticus C121 and Photobacterium aphoticum C119, Isolated as Coral Reef Microbiota.</title>
        <authorList>
            <person name="Al-saari N."/>
            <person name="Meirelles P.M."/>
            <person name="Mino S."/>
            <person name="Suda W."/>
            <person name="Oshima K."/>
            <person name="Hattori M."/>
            <person name="Ohkuma M."/>
            <person name="Thompson F.L."/>
            <person name="Gomez-Gil B."/>
            <person name="Sawabe T."/>
            <person name="Sawabe T."/>
        </authorList>
    </citation>
    <scope>NUCLEOTIDE SEQUENCE [LARGE SCALE GENOMIC DNA]</scope>
    <source>
        <strain evidence="1 2">JCM 19237</strain>
    </source>
</reference>
<comment type="caution">
    <text evidence="1">The sequence shown here is derived from an EMBL/GenBank/DDBJ whole genome shotgun (WGS) entry which is preliminary data.</text>
</comment>
<dbReference type="SUPFAM" id="SSF55174">
    <property type="entry name" value="Alpha-L RNA-binding motif"/>
    <property type="match status" value="1"/>
</dbReference>
<sequence>MSEEYEVEAIGVEVDAQPIELYKVLKIANAVSGGGEAKFAISEAT</sequence>
<dbReference type="Proteomes" id="UP000029227">
    <property type="component" value="Unassembled WGS sequence"/>
</dbReference>
<dbReference type="Pfam" id="PF13275">
    <property type="entry name" value="S4_2"/>
    <property type="match status" value="1"/>
</dbReference>
<organism evidence="1 2">
    <name type="scientific">Photobacterium aphoticum</name>
    <dbReference type="NCBI Taxonomy" id="754436"/>
    <lineage>
        <taxon>Bacteria</taxon>
        <taxon>Pseudomonadati</taxon>
        <taxon>Pseudomonadota</taxon>
        <taxon>Gammaproteobacteria</taxon>
        <taxon>Vibrionales</taxon>
        <taxon>Vibrionaceae</taxon>
        <taxon>Photobacterium</taxon>
    </lineage>
</organism>
<dbReference type="AlphaFoldDB" id="A0A090QT73"/>
<gene>
    <name evidence="1" type="ORF">JCM19237_4365</name>
</gene>
<accession>A0A090QT73</accession>
<protein>
    <submittedName>
        <fullName evidence="1">Uncharacterized protein</fullName>
    </submittedName>
</protein>
<dbReference type="GO" id="GO:0003723">
    <property type="term" value="F:RNA binding"/>
    <property type="evidence" value="ECO:0007669"/>
    <property type="project" value="InterPro"/>
</dbReference>
<dbReference type="EMBL" id="BBMN01000005">
    <property type="protein sequence ID" value="GAL04999.1"/>
    <property type="molecule type" value="Genomic_DNA"/>
</dbReference>
<dbReference type="Gene3D" id="3.10.290.10">
    <property type="entry name" value="RNA-binding S4 domain"/>
    <property type="match status" value="1"/>
</dbReference>
<dbReference type="eggNOG" id="COG2501">
    <property type="taxonomic scope" value="Bacteria"/>
</dbReference>